<reference evidence="1 2" key="1">
    <citation type="journal article" date="2012" name="Appl. Environ. Microbiol.">
        <title>Involvement of two latex-clearing proteins during rubber degradation and insights into the subsequent degradation pathway revealed by the genome sequence of Gordonia polyisoprenivorans strain VH2.</title>
        <authorList>
            <person name="Hiessl S."/>
            <person name="Schuldes J."/>
            <person name="Thurmer A."/>
            <person name="Halbsguth T."/>
            <person name="Broker D."/>
            <person name="Angelov A."/>
            <person name="Liebl W."/>
            <person name="Daniel R."/>
            <person name="Steinbuchel A."/>
        </authorList>
    </citation>
    <scope>NUCLEOTIDE SEQUENCE [LARGE SCALE GENOMIC DNA]</scope>
    <source>
        <strain evidence="2">DSM 44266 / VH2</strain>
    </source>
</reference>
<evidence type="ECO:0000313" key="2">
    <source>
        <dbReference type="Proteomes" id="UP000009154"/>
    </source>
</evidence>
<dbReference type="HOGENOM" id="CLU_2716755_0_0_11"/>
<name>H6N0C0_GORPV</name>
<dbReference type="AlphaFoldDB" id="H6N0C0"/>
<dbReference type="KEGG" id="gpo:GPOL_c47810"/>
<accession>H6N0C0</accession>
<dbReference type="EMBL" id="CP003119">
    <property type="protein sequence ID" value="AFA75777.1"/>
    <property type="molecule type" value="Genomic_DNA"/>
</dbReference>
<proteinExistence type="predicted"/>
<keyword evidence="2" id="KW-1185">Reference proteome</keyword>
<organism evidence="1 2">
    <name type="scientific">Gordonia polyisoprenivorans (strain DSM 44266 / VH2)</name>
    <dbReference type="NCBI Taxonomy" id="1112204"/>
    <lineage>
        <taxon>Bacteria</taxon>
        <taxon>Bacillati</taxon>
        <taxon>Actinomycetota</taxon>
        <taxon>Actinomycetes</taxon>
        <taxon>Mycobacteriales</taxon>
        <taxon>Gordoniaceae</taxon>
        <taxon>Gordonia</taxon>
    </lineage>
</organism>
<gene>
    <name evidence="1" type="ordered locus">GPOL_c47810</name>
</gene>
<protein>
    <submittedName>
        <fullName evidence="1">Uncharacterized protein</fullName>
    </submittedName>
</protein>
<dbReference type="Proteomes" id="UP000009154">
    <property type="component" value="Chromosome"/>
</dbReference>
<dbReference type="STRING" id="1112204.GPOL_c47810"/>
<evidence type="ECO:0000313" key="1">
    <source>
        <dbReference type="EMBL" id="AFA75777.1"/>
    </source>
</evidence>
<sequence length="72" mass="7906">MVAPPPRVERFHHPTLASIPDARHLPRWSRCEPRAASLETACPGAGSARRVVRTLIGERGLEASTIGWKVPE</sequence>